<sequence>MLLPYCDAMFIDNECHAYLNERPLSQTASDYETEIFSQNTKEELLDYLNKIESEASAKHLKKVKEVYGETCPEPYTTLYEKQE</sequence>
<organism evidence="1">
    <name type="scientific">marine sediment metagenome</name>
    <dbReference type="NCBI Taxonomy" id="412755"/>
    <lineage>
        <taxon>unclassified sequences</taxon>
        <taxon>metagenomes</taxon>
        <taxon>ecological metagenomes</taxon>
    </lineage>
</organism>
<dbReference type="AlphaFoldDB" id="X1S4I4"/>
<evidence type="ECO:0000313" key="1">
    <source>
        <dbReference type="EMBL" id="GAI74036.1"/>
    </source>
</evidence>
<reference evidence="1" key="1">
    <citation type="journal article" date="2014" name="Front. Microbiol.">
        <title>High frequency of phylogenetically diverse reductive dehalogenase-homologous genes in deep subseafloor sedimentary metagenomes.</title>
        <authorList>
            <person name="Kawai M."/>
            <person name="Futagami T."/>
            <person name="Toyoda A."/>
            <person name="Takaki Y."/>
            <person name="Nishi S."/>
            <person name="Hori S."/>
            <person name="Arai W."/>
            <person name="Tsubouchi T."/>
            <person name="Morono Y."/>
            <person name="Uchiyama I."/>
            <person name="Ito T."/>
            <person name="Fujiyama A."/>
            <person name="Inagaki F."/>
            <person name="Takami H."/>
        </authorList>
    </citation>
    <scope>NUCLEOTIDE SEQUENCE</scope>
    <source>
        <strain evidence="1">Expedition CK06-06</strain>
    </source>
</reference>
<name>X1S4I4_9ZZZZ</name>
<accession>X1S4I4</accession>
<proteinExistence type="predicted"/>
<comment type="caution">
    <text evidence="1">The sequence shown here is derived from an EMBL/GenBank/DDBJ whole genome shotgun (WGS) entry which is preliminary data.</text>
</comment>
<protein>
    <submittedName>
        <fullName evidence="1">Uncharacterized protein</fullName>
    </submittedName>
</protein>
<gene>
    <name evidence="1" type="ORF">S12H4_18086</name>
</gene>
<dbReference type="EMBL" id="BARW01008900">
    <property type="protein sequence ID" value="GAI74036.1"/>
    <property type="molecule type" value="Genomic_DNA"/>
</dbReference>